<gene>
    <name evidence="1" type="ORF">FHG64_11490</name>
</gene>
<name>A0A5B7X5I8_9FLAO</name>
<keyword evidence="2" id="KW-1185">Reference proteome</keyword>
<dbReference type="EMBL" id="CP040812">
    <property type="protein sequence ID" value="QCY69972.1"/>
    <property type="molecule type" value="Genomic_DNA"/>
</dbReference>
<evidence type="ECO:0000313" key="2">
    <source>
        <dbReference type="Proteomes" id="UP000309016"/>
    </source>
</evidence>
<dbReference type="OrthoDB" id="9815193at2"/>
<dbReference type="RefSeq" id="WP_139066536.1">
    <property type="nucleotide sequence ID" value="NZ_CP040812.1"/>
</dbReference>
<proteinExistence type="predicted"/>
<reference evidence="1 2" key="1">
    <citation type="submission" date="2019-06" db="EMBL/GenBank/DDBJ databases">
        <title>Complete genome sequence of Antarcticibacterium flavum KCTC 52984T from an Antarctic marine sediment.</title>
        <authorList>
            <person name="Lee Y.M."/>
            <person name="Shin S.C."/>
        </authorList>
    </citation>
    <scope>NUCLEOTIDE SEQUENCE [LARGE SCALE GENOMIC DNA]</scope>
    <source>
        <strain evidence="1 2">KCTC 52984</strain>
    </source>
</reference>
<dbReference type="Proteomes" id="UP000309016">
    <property type="component" value="Chromosome"/>
</dbReference>
<dbReference type="Gene3D" id="3.40.50.450">
    <property type="match status" value="1"/>
</dbReference>
<dbReference type="AlphaFoldDB" id="A0A5B7X5I8"/>
<dbReference type="KEGG" id="afla:FHG64_11490"/>
<organism evidence="1 2">
    <name type="scientific">Antarcticibacterium flavum</name>
    <dbReference type="NCBI Taxonomy" id="2058175"/>
    <lineage>
        <taxon>Bacteria</taxon>
        <taxon>Pseudomonadati</taxon>
        <taxon>Bacteroidota</taxon>
        <taxon>Flavobacteriia</taxon>
        <taxon>Flavobacteriales</taxon>
        <taxon>Flavobacteriaceae</taxon>
        <taxon>Antarcticibacterium</taxon>
    </lineage>
</organism>
<accession>A0A5B7X5I8</accession>
<evidence type="ECO:0000313" key="1">
    <source>
        <dbReference type="EMBL" id="QCY69972.1"/>
    </source>
</evidence>
<sequence>MKQENKTCFIVTPIGEVSSAERRNTDGLISSVLKPVLQEDFNFKDVEAAHEINSSGSINNQIMKRILYDDLVIANLTGVNPNVMYELAVRHATMKPIIHICENGTKLPFDIIDQRTIFYFNDMLGVKELRSNLTKMIKAALSNHEFLDNPIYNASRSKIFEENIFKDSEKNFEQFLLQKLERLESKLGNFASPKTFNAEFAYSKEIFLYINFFGKTRMNFLSNELSSSLKAYGLTLTSMHLRMEEEKVDSMVSLSVESNIPFSFGDVRRILSGLKSENFKIVEISEIPPPPSKK</sequence>
<protein>
    <submittedName>
        <fullName evidence="1">Uncharacterized protein</fullName>
    </submittedName>
</protein>